<evidence type="ECO:0000259" key="1">
    <source>
        <dbReference type="Pfam" id="PF14403"/>
    </source>
</evidence>
<dbReference type="SUPFAM" id="SSF56059">
    <property type="entry name" value="Glutathione synthetase ATP-binding domain-like"/>
    <property type="match status" value="1"/>
</dbReference>
<sequence length="485" mass="53768">MSVKSFTRGGYPLTENCFDELVSSDGSVRPVAAAIARFIDKHGATELCQRQEQLNQTISDMGVCFTLYSDGNNIDRAWPLDVMPRTIPSTEWQSTSAGLKQRLTALNLFIDDLYNKQSILKDGVVPADLVLQSRNYLAPCQGISPRFGVWANICGTDLVRDEDGRFLVLEDNLRVPSGVSYMLENRTVMKRVFPELFAESTIYPVDDYPHQLWRMLASLSPRHSDVPCIVLLTPGIYNSAYFEHSFLAQQTGIELAENTDLFVEDDIVYLKKLHGKQRVDVIYRRVDDVFIDPLAFRPDSVLGIAGLIKAWAKGNVSIANAPGSGVADDKVIYAYVPQIIQYYLGEKPLIDNVETFLCLDPKQKNYVLANLDKLVVKPANESGGYGILIGPRSTLAEQQQMAEAIKANPRNFIAQPTLNLSTAPTLCDGALEPRHLDLRPFILQGKELYCTTGGLSRVALKRGSLVVNSSQGGGSKDTWIINDEV</sequence>
<dbReference type="InterPro" id="IPR051680">
    <property type="entry name" value="ATP-dep_Glu-Cys_Ligase-2"/>
</dbReference>
<organism evidence="2 3">
    <name type="scientific">Rheinheimera pacifica</name>
    <dbReference type="NCBI Taxonomy" id="173990"/>
    <lineage>
        <taxon>Bacteria</taxon>
        <taxon>Pseudomonadati</taxon>
        <taxon>Pseudomonadota</taxon>
        <taxon>Gammaproteobacteria</taxon>
        <taxon>Chromatiales</taxon>
        <taxon>Chromatiaceae</taxon>
        <taxon>Rheinheimera</taxon>
    </lineage>
</organism>
<dbReference type="PANTHER" id="PTHR34595:SF7">
    <property type="entry name" value="SLL1039 PROTEIN"/>
    <property type="match status" value="1"/>
</dbReference>
<dbReference type="AlphaFoldDB" id="A0A1H6M8G8"/>
<dbReference type="Gene3D" id="3.40.50.11290">
    <property type="match status" value="1"/>
</dbReference>
<accession>A0A1H6M8G8</accession>
<dbReference type="STRING" id="173990.SAMN05660691_02301"/>
<protein>
    <submittedName>
        <fullName evidence="2">Uncharacterized conserved protein, circularly permuted ATPgrasp superfamily</fullName>
    </submittedName>
</protein>
<dbReference type="Gene3D" id="3.30.1490.270">
    <property type="match status" value="1"/>
</dbReference>
<dbReference type="InterPro" id="IPR025841">
    <property type="entry name" value="CP_ATPgrasp_2"/>
</dbReference>
<proteinExistence type="predicted"/>
<dbReference type="OrthoDB" id="9804079at2"/>
<dbReference type="RefSeq" id="WP_092793409.1">
    <property type="nucleotide sequence ID" value="NZ_FNXF01000008.1"/>
</dbReference>
<dbReference type="PIRSF" id="PIRSF005522">
    <property type="entry name" value="UCP005522"/>
    <property type="match status" value="1"/>
</dbReference>
<dbReference type="EMBL" id="FNXF01000008">
    <property type="protein sequence ID" value="SEH94331.1"/>
    <property type="molecule type" value="Genomic_DNA"/>
</dbReference>
<evidence type="ECO:0000313" key="2">
    <source>
        <dbReference type="EMBL" id="SEH94331.1"/>
    </source>
</evidence>
<dbReference type="Proteomes" id="UP000199371">
    <property type="component" value="Unassembled WGS sequence"/>
</dbReference>
<name>A0A1H6M8G8_9GAMM</name>
<dbReference type="InterPro" id="IPR016450">
    <property type="entry name" value="UCP005522"/>
</dbReference>
<keyword evidence="3" id="KW-1185">Reference proteome</keyword>
<evidence type="ECO:0000313" key="3">
    <source>
        <dbReference type="Proteomes" id="UP000199371"/>
    </source>
</evidence>
<dbReference type="PANTHER" id="PTHR34595">
    <property type="entry name" value="BLR5612 PROTEIN"/>
    <property type="match status" value="1"/>
</dbReference>
<gene>
    <name evidence="2" type="ORF">SAMN05660691_02301</name>
</gene>
<dbReference type="Pfam" id="PF14403">
    <property type="entry name" value="CP_ATPgrasp_2"/>
    <property type="match status" value="1"/>
</dbReference>
<reference evidence="3" key="1">
    <citation type="submission" date="2016-10" db="EMBL/GenBank/DDBJ databases">
        <authorList>
            <person name="Varghese N."/>
            <person name="Submissions S."/>
        </authorList>
    </citation>
    <scope>NUCLEOTIDE SEQUENCE [LARGE SCALE GENOMIC DNA]</scope>
    <source>
        <strain evidence="3">DSM 17616</strain>
    </source>
</reference>
<feature type="domain" description="Circularly permuted ATP-grasp type 2" evidence="1">
    <location>
        <begin position="84"/>
        <end position="459"/>
    </location>
</feature>